<dbReference type="Pfam" id="PF03938">
    <property type="entry name" value="OmpH"/>
    <property type="match status" value="1"/>
</dbReference>
<dbReference type="SUPFAM" id="SSF111384">
    <property type="entry name" value="OmpH-like"/>
    <property type="match status" value="1"/>
</dbReference>
<comment type="similarity">
    <text evidence="1">Belongs to the Skp family.</text>
</comment>
<keyword evidence="3" id="KW-1133">Transmembrane helix</keyword>
<dbReference type="PANTHER" id="PTHR35089:SF1">
    <property type="entry name" value="CHAPERONE PROTEIN SKP"/>
    <property type="match status" value="1"/>
</dbReference>
<organism evidence="4 5">
    <name type="scientific">Flavobacterium jumunjinense</name>
    <dbReference type="NCBI Taxonomy" id="998845"/>
    <lineage>
        <taxon>Bacteria</taxon>
        <taxon>Pseudomonadati</taxon>
        <taxon>Bacteroidota</taxon>
        <taxon>Flavobacteriia</taxon>
        <taxon>Flavobacteriales</taxon>
        <taxon>Flavobacteriaceae</taxon>
        <taxon>Flavobacterium</taxon>
    </lineage>
</organism>
<keyword evidence="3" id="KW-0472">Membrane</keyword>
<keyword evidence="2" id="KW-0732">Signal</keyword>
<evidence type="ECO:0000313" key="4">
    <source>
        <dbReference type="EMBL" id="MFB9095209.1"/>
    </source>
</evidence>
<dbReference type="Proteomes" id="UP001589607">
    <property type="component" value="Unassembled WGS sequence"/>
</dbReference>
<dbReference type="InterPro" id="IPR024930">
    <property type="entry name" value="Skp_dom_sf"/>
</dbReference>
<accession>A0ABV5GIK2</accession>
<evidence type="ECO:0000256" key="3">
    <source>
        <dbReference type="SAM" id="Phobius"/>
    </source>
</evidence>
<evidence type="ECO:0000256" key="1">
    <source>
        <dbReference type="ARBA" id="ARBA00009091"/>
    </source>
</evidence>
<dbReference type="Gene3D" id="3.30.910.20">
    <property type="entry name" value="Skp domain"/>
    <property type="match status" value="1"/>
</dbReference>
<reference evidence="4 5" key="1">
    <citation type="submission" date="2024-09" db="EMBL/GenBank/DDBJ databases">
        <authorList>
            <person name="Sun Q."/>
            <person name="Mori K."/>
        </authorList>
    </citation>
    <scope>NUCLEOTIDE SEQUENCE [LARGE SCALE GENOMIC DNA]</scope>
    <source>
        <strain evidence="4 5">CECT 7955</strain>
    </source>
</reference>
<keyword evidence="3" id="KW-0812">Transmembrane</keyword>
<evidence type="ECO:0000256" key="2">
    <source>
        <dbReference type="ARBA" id="ARBA00022729"/>
    </source>
</evidence>
<protein>
    <submittedName>
        <fullName evidence="4">OmpH family outer membrane protein</fullName>
    </submittedName>
</protein>
<proteinExistence type="inferred from homology"/>
<dbReference type="PANTHER" id="PTHR35089">
    <property type="entry name" value="CHAPERONE PROTEIN SKP"/>
    <property type="match status" value="1"/>
</dbReference>
<keyword evidence="5" id="KW-1185">Reference proteome</keyword>
<feature type="transmembrane region" description="Helical" evidence="3">
    <location>
        <begin position="6"/>
        <end position="29"/>
    </location>
</feature>
<comment type="caution">
    <text evidence="4">The sequence shown here is derived from an EMBL/GenBank/DDBJ whole genome shotgun (WGS) entry which is preliminary data.</text>
</comment>
<dbReference type="RefSeq" id="WP_236458172.1">
    <property type="nucleotide sequence ID" value="NZ_CBCSGE010000015.1"/>
</dbReference>
<name>A0ABV5GIK2_9FLAO</name>
<dbReference type="SMART" id="SM00935">
    <property type="entry name" value="OmpH"/>
    <property type="match status" value="1"/>
</dbReference>
<dbReference type="EMBL" id="JBHMEY010000004">
    <property type="protein sequence ID" value="MFB9095209.1"/>
    <property type="molecule type" value="Genomic_DNA"/>
</dbReference>
<evidence type="ECO:0000313" key="5">
    <source>
        <dbReference type="Proteomes" id="UP001589607"/>
    </source>
</evidence>
<gene>
    <name evidence="4" type="ORF">ACFFVF_01660</name>
</gene>
<sequence>MLKQKLPIIIAINTVVLVFLLLFVFYTFFSKSDSVYYVDNSKLFDGFRMTKEMKKEGEKQFNSKKATLDSLYLEIQREDLSGQTKEILMQEFVAKREEFDSFNKVFAQEESNKIWTRINSYTQQFSKDKNYKLIIGSSNQGDVLYADKSVDVTAELLQYVNKKYEGL</sequence>
<dbReference type="InterPro" id="IPR005632">
    <property type="entry name" value="Chaperone_Skp"/>
</dbReference>